<evidence type="ECO:0000256" key="3">
    <source>
        <dbReference type="ARBA" id="ARBA00023125"/>
    </source>
</evidence>
<reference evidence="6 7" key="1">
    <citation type="submission" date="2017-08" db="EMBL/GenBank/DDBJ databases">
        <title>Infants hospitalized years apart are colonized by the same room-sourced microbial strains.</title>
        <authorList>
            <person name="Brooks B."/>
            <person name="Olm M.R."/>
            <person name="Firek B.A."/>
            <person name="Baker R."/>
            <person name="Thomas B.C."/>
            <person name="Morowitz M.J."/>
            <person name="Banfield J.F."/>
        </authorList>
    </citation>
    <scope>NUCLEOTIDE SEQUENCE [LARGE SCALE GENOMIC DNA]</scope>
    <source>
        <strain evidence="6">S2_009_000_R2_73</strain>
    </source>
</reference>
<dbReference type="Pfam" id="PF02311">
    <property type="entry name" value="AraC_binding"/>
    <property type="match status" value="1"/>
</dbReference>
<dbReference type="SUPFAM" id="SSF51182">
    <property type="entry name" value="RmlC-like cupins"/>
    <property type="match status" value="1"/>
</dbReference>
<keyword evidence="3" id="KW-0238">DNA-binding</keyword>
<gene>
    <name evidence="6" type="ORF">DI595_03700</name>
</gene>
<keyword evidence="1" id="KW-0678">Repressor</keyword>
<proteinExistence type="predicted"/>
<feature type="domain" description="HTH araC/xylS-type" evidence="5">
    <location>
        <begin position="168"/>
        <end position="265"/>
    </location>
</feature>
<accession>A0A2W5H5Z4</accession>
<dbReference type="InterPro" id="IPR003313">
    <property type="entry name" value="AraC-bd"/>
</dbReference>
<dbReference type="InterPro" id="IPR009057">
    <property type="entry name" value="Homeodomain-like_sf"/>
</dbReference>
<evidence type="ECO:0000313" key="6">
    <source>
        <dbReference type="EMBL" id="PZP53386.1"/>
    </source>
</evidence>
<dbReference type="InterPro" id="IPR011051">
    <property type="entry name" value="RmlC_Cupin_sf"/>
</dbReference>
<evidence type="ECO:0000256" key="1">
    <source>
        <dbReference type="ARBA" id="ARBA00022491"/>
    </source>
</evidence>
<dbReference type="SMART" id="SM00342">
    <property type="entry name" value="HTH_ARAC"/>
    <property type="match status" value="1"/>
</dbReference>
<dbReference type="InterPro" id="IPR018060">
    <property type="entry name" value="HTH_AraC"/>
</dbReference>
<dbReference type="SUPFAM" id="SSF46689">
    <property type="entry name" value="Homeodomain-like"/>
    <property type="match status" value="1"/>
</dbReference>
<dbReference type="PANTHER" id="PTHR11019">
    <property type="entry name" value="HTH-TYPE TRANSCRIPTIONAL REGULATOR NIMR"/>
    <property type="match status" value="1"/>
</dbReference>
<keyword evidence="4" id="KW-0804">Transcription</keyword>
<dbReference type="PROSITE" id="PS01124">
    <property type="entry name" value="HTH_ARAC_FAMILY_2"/>
    <property type="match status" value="1"/>
</dbReference>
<dbReference type="PANTHER" id="PTHR11019:SF159">
    <property type="entry name" value="TRANSCRIPTIONAL REGULATOR-RELATED"/>
    <property type="match status" value="1"/>
</dbReference>
<evidence type="ECO:0000313" key="7">
    <source>
        <dbReference type="Proteomes" id="UP000249769"/>
    </source>
</evidence>
<protein>
    <submittedName>
        <fullName evidence="6">AraC family transcriptional regulator</fullName>
    </submittedName>
</protein>
<dbReference type="Proteomes" id="UP000249769">
    <property type="component" value="Unassembled WGS sequence"/>
</dbReference>
<evidence type="ECO:0000259" key="5">
    <source>
        <dbReference type="PROSITE" id="PS01124"/>
    </source>
</evidence>
<sequence length="271" mass="29023">MKTTGQFLSPTRQAEILPIETAPRPIVGFACDYPDGLSSGMHSHPRAQLLYATSGVMRVDTADTNYLVPPTTGLFLPADAEHAISMDGPVAMRALFMREDAASRVAVTAKVIAVSGLLREVILAACAEPVEWEPGGRSHHLAELALDEIGRATPLPLGLRLPQDARLRRVVTALLAHPDDMRNLEEWADIANASSRTLARMFRAETGISFRQWRQQARLTAALSALAIGAVPAKAARVAGFDSVPAFGAAFRAQFGMTPGQARQLHLGAGD</sequence>
<name>A0A2W5H5Z4_9HYPH</name>
<dbReference type="GO" id="GO:0043565">
    <property type="term" value="F:sequence-specific DNA binding"/>
    <property type="evidence" value="ECO:0007669"/>
    <property type="project" value="InterPro"/>
</dbReference>
<dbReference type="AlphaFoldDB" id="A0A2W5H5Z4"/>
<dbReference type="CDD" id="cd06124">
    <property type="entry name" value="cupin_NimR-like_N"/>
    <property type="match status" value="1"/>
</dbReference>
<keyword evidence="2" id="KW-0805">Transcription regulation</keyword>
<dbReference type="InterPro" id="IPR014710">
    <property type="entry name" value="RmlC-like_jellyroll"/>
</dbReference>
<dbReference type="Gene3D" id="2.60.120.10">
    <property type="entry name" value="Jelly Rolls"/>
    <property type="match status" value="1"/>
</dbReference>
<organism evidence="6 7">
    <name type="scientific">Agrobacterium fabrum</name>
    <dbReference type="NCBI Taxonomy" id="1176649"/>
    <lineage>
        <taxon>Bacteria</taxon>
        <taxon>Pseudomonadati</taxon>
        <taxon>Pseudomonadota</taxon>
        <taxon>Alphaproteobacteria</taxon>
        <taxon>Hyphomicrobiales</taxon>
        <taxon>Rhizobiaceae</taxon>
        <taxon>Rhizobium/Agrobacterium group</taxon>
        <taxon>Agrobacterium</taxon>
        <taxon>Agrobacterium tumefaciens complex</taxon>
    </lineage>
</organism>
<dbReference type="Pfam" id="PF12833">
    <property type="entry name" value="HTH_18"/>
    <property type="match status" value="1"/>
</dbReference>
<dbReference type="GO" id="GO:0003700">
    <property type="term" value="F:DNA-binding transcription factor activity"/>
    <property type="evidence" value="ECO:0007669"/>
    <property type="project" value="InterPro"/>
</dbReference>
<evidence type="ECO:0000256" key="2">
    <source>
        <dbReference type="ARBA" id="ARBA00023015"/>
    </source>
</evidence>
<dbReference type="Gene3D" id="1.10.10.60">
    <property type="entry name" value="Homeodomain-like"/>
    <property type="match status" value="1"/>
</dbReference>
<dbReference type="EMBL" id="QFOL01000019">
    <property type="protein sequence ID" value="PZP53386.1"/>
    <property type="molecule type" value="Genomic_DNA"/>
</dbReference>
<evidence type="ECO:0000256" key="4">
    <source>
        <dbReference type="ARBA" id="ARBA00023163"/>
    </source>
</evidence>
<comment type="caution">
    <text evidence="6">The sequence shown here is derived from an EMBL/GenBank/DDBJ whole genome shotgun (WGS) entry which is preliminary data.</text>
</comment>
<dbReference type="FunFam" id="1.10.10.60:FF:000132">
    <property type="entry name" value="AraC family transcriptional regulator"/>
    <property type="match status" value="1"/>
</dbReference>